<proteinExistence type="predicted"/>
<dbReference type="OrthoDB" id="9802676at2"/>
<evidence type="ECO:0000313" key="3">
    <source>
        <dbReference type="Proteomes" id="UP000299580"/>
    </source>
</evidence>
<dbReference type="Proteomes" id="UP000299580">
    <property type="component" value="Chromosome"/>
</dbReference>
<dbReference type="KEGG" id="brb:EH207_06085"/>
<gene>
    <name evidence="2" type="ORF">EH207_06085</name>
</gene>
<dbReference type="InterPro" id="IPR002125">
    <property type="entry name" value="CMP_dCMP_dom"/>
</dbReference>
<dbReference type="AlphaFoldDB" id="A0A4P8QVD1"/>
<keyword evidence="3" id="KW-1185">Reference proteome</keyword>
<dbReference type="PANTHER" id="PTHR11079">
    <property type="entry name" value="CYTOSINE DEAMINASE FAMILY MEMBER"/>
    <property type="match status" value="1"/>
</dbReference>
<dbReference type="InterPro" id="IPR016193">
    <property type="entry name" value="Cytidine_deaminase-like"/>
</dbReference>
<sequence length="164" mass="18155">MQEINRNNNISFVISALNKCKLKALEGIKKGENPFGACVIVDKEIITCTYDLAMRNNNPADHAEVVAIYTALRKLDVNQFPKGAILISTCEPCPICMTVAQLAGIEYIYYGMSVTTGKKRGYLKYSIPSSGFASQLGSNIKIVSLEKKCSTEELIDFWESRNDS</sequence>
<dbReference type="Pfam" id="PF00383">
    <property type="entry name" value="dCMP_cyt_deam_1"/>
    <property type="match status" value="1"/>
</dbReference>
<protein>
    <submittedName>
        <fullName evidence="2">Nucleoside deaminase</fullName>
    </submittedName>
</protein>
<dbReference type="Gene3D" id="3.40.140.10">
    <property type="entry name" value="Cytidine Deaminase, domain 2"/>
    <property type="match status" value="1"/>
</dbReference>
<evidence type="ECO:0000313" key="2">
    <source>
        <dbReference type="EMBL" id="QCR08125.1"/>
    </source>
</evidence>
<dbReference type="PROSITE" id="PS51747">
    <property type="entry name" value="CYT_DCMP_DEAMINASES_2"/>
    <property type="match status" value="1"/>
</dbReference>
<accession>A0A4P8QVD1</accession>
<dbReference type="PANTHER" id="PTHR11079:SF162">
    <property type="entry name" value="RIBOFLAVIN BIOSYNTHESIS PROTEIN PYRD, CHLOROPLASTIC"/>
    <property type="match status" value="1"/>
</dbReference>
<dbReference type="EMBL" id="CP034035">
    <property type="protein sequence ID" value="QCR08125.1"/>
    <property type="molecule type" value="Genomic_DNA"/>
</dbReference>
<dbReference type="GO" id="GO:0003824">
    <property type="term" value="F:catalytic activity"/>
    <property type="evidence" value="ECO:0007669"/>
    <property type="project" value="InterPro"/>
</dbReference>
<dbReference type="SUPFAM" id="SSF53927">
    <property type="entry name" value="Cytidine deaminase-like"/>
    <property type="match status" value="1"/>
</dbReference>
<dbReference type="CDD" id="cd01285">
    <property type="entry name" value="nucleoside_deaminase"/>
    <property type="match status" value="1"/>
</dbReference>
<reference evidence="2 3" key="1">
    <citation type="submission" date="2018-11" db="EMBL/GenBank/DDBJ databases">
        <title>Genome sequences of Brenneria nigrifluens and Brenneria rubrifaciens.</title>
        <authorList>
            <person name="Poret-Peterson A.T."/>
            <person name="McClean A.E."/>
            <person name="Kluepfel D.A."/>
        </authorList>
    </citation>
    <scope>NUCLEOTIDE SEQUENCE [LARGE SCALE GENOMIC DNA]</scope>
    <source>
        <strain evidence="2 3">6D370</strain>
    </source>
</reference>
<feature type="domain" description="CMP/dCMP-type deaminase" evidence="1">
    <location>
        <begin position="15"/>
        <end position="135"/>
    </location>
</feature>
<dbReference type="RefSeq" id="WP_137713180.1">
    <property type="nucleotide sequence ID" value="NZ_CP034035.1"/>
</dbReference>
<name>A0A4P8QVD1_9GAMM</name>
<organism evidence="2 3">
    <name type="scientific">Brenneria rubrifaciens</name>
    <dbReference type="NCBI Taxonomy" id="55213"/>
    <lineage>
        <taxon>Bacteria</taxon>
        <taxon>Pseudomonadati</taxon>
        <taxon>Pseudomonadota</taxon>
        <taxon>Gammaproteobacteria</taxon>
        <taxon>Enterobacterales</taxon>
        <taxon>Pectobacteriaceae</taxon>
        <taxon>Brenneria</taxon>
    </lineage>
</organism>
<evidence type="ECO:0000259" key="1">
    <source>
        <dbReference type="PROSITE" id="PS51747"/>
    </source>
</evidence>